<comment type="caution">
    <text evidence="2">The sequence shown here is derived from an EMBL/GenBank/DDBJ whole genome shotgun (WGS) entry which is preliminary data.</text>
</comment>
<reference evidence="2" key="2">
    <citation type="journal article" date="2023" name="Proc. Natl. Acad. Sci. U.S.A.">
        <title>A global phylogenomic analysis of the shiitake genus Lentinula.</title>
        <authorList>
            <person name="Sierra-Patev S."/>
            <person name="Min B."/>
            <person name="Naranjo-Ortiz M."/>
            <person name="Looney B."/>
            <person name="Konkel Z."/>
            <person name="Slot J.C."/>
            <person name="Sakamoto Y."/>
            <person name="Steenwyk J.L."/>
            <person name="Rokas A."/>
            <person name="Carro J."/>
            <person name="Camarero S."/>
            <person name="Ferreira P."/>
            <person name="Molpeceres G."/>
            <person name="Ruiz-Duenas F.J."/>
            <person name="Serrano A."/>
            <person name="Henrissat B."/>
            <person name="Drula E."/>
            <person name="Hughes K.W."/>
            <person name="Mata J.L."/>
            <person name="Ishikawa N.K."/>
            <person name="Vargas-Isla R."/>
            <person name="Ushijima S."/>
            <person name="Smith C.A."/>
            <person name="Donoghue J."/>
            <person name="Ahrendt S."/>
            <person name="Andreopoulos W."/>
            <person name="He G."/>
            <person name="LaButti K."/>
            <person name="Lipzen A."/>
            <person name="Ng V."/>
            <person name="Riley R."/>
            <person name="Sandor L."/>
            <person name="Barry K."/>
            <person name="Martinez A.T."/>
            <person name="Xiao Y."/>
            <person name="Gibbons J.G."/>
            <person name="Terashima K."/>
            <person name="Grigoriev I.V."/>
            <person name="Hibbett D."/>
        </authorList>
    </citation>
    <scope>NUCLEOTIDE SEQUENCE</scope>
    <source>
        <strain evidence="2">ET3784</strain>
    </source>
</reference>
<feature type="signal peptide" evidence="1">
    <location>
        <begin position="1"/>
        <end position="24"/>
    </location>
</feature>
<organism evidence="2 3">
    <name type="scientific">Lentinula guzmanii</name>
    <dbReference type="NCBI Taxonomy" id="2804957"/>
    <lineage>
        <taxon>Eukaryota</taxon>
        <taxon>Fungi</taxon>
        <taxon>Dikarya</taxon>
        <taxon>Basidiomycota</taxon>
        <taxon>Agaricomycotina</taxon>
        <taxon>Agaricomycetes</taxon>
        <taxon>Agaricomycetidae</taxon>
        <taxon>Agaricales</taxon>
        <taxon>Marasmiineae</taxon>
        <taxon>Omphalotaceae</taxon>
        <taxon>Lentinula</taxon>
    </lineage>
</organism>
<dbReference type="EMBL" id="JANVFO010000035">
    <property type="protein sequence ID" value="KAJ3730129.1"/>
    <property type="molecule type" value="Genomic_DNA"/>
</dbReference>
<sequence>MMKNFWFWCCYLETMLALLAFLDGHASYTGPSCRFCSLVVSTCATSFELGRPISKLVQPIRFLHECTNLLRSYSPSYS</sequence>
<evidence type="ECO:0008006" key="4">
    <source>
        <dbReference type="Google" id="ProtNLM"/>
    </source>
</evidence>
<evidence type="ECO:0000313" key="3">
    <source>
        <dbReference type="Proteomes" id="UP001176059"/>
    </source>
</evidence>
<proteinExistence type="predicted"/>
<dbReference type="AlphaFoldDB" id="A0AA38MZN4"/>
<reference evidence="2" key="1">
    <citation type="submission" date="2022-08" db="EMBL/GenBank/DDBJ databases">
        <authorList>
            <consortium name="DOE Joint Genome Institute"/>
            <person name="Min B."/>
            <person name="Sierra-Patev S."/>
            <person name="Naranjo-Ortiz M."/>
            <person name="Looney B."/>
            <person name="Konkel Z."/>
            <person name="Slot J.C."/>
            <person name="Sakamoto Y."/>
            <person name="Steenwyk J.L."/>
            <person name="Rokas A."/>
            <person name="Carro J."/>
            <person name="Camarero S."/>
            <person name="Ferreira P."/>
            <person name="Molpeceres G."/>
            <person name="Ruiz-duenas F.J."/>
            <person name="Serrano A."/>
            <person name="Henrissat B."/>
            <person name="Drula E."/>
            <person name="Hughes K.W."/>
            <person name="Mata J.L."/>
            <person name="Ishikawa N.K."/>
            <person name="Vargas-Isla R."/>
            <person name="Ushijima S."/>
            <person name="Smith C.A."/>
            <person name="Ahrendt S."/>
            <person name="Andreopoulos W."/>
            <person name="He G."/>
            <person name="LaButti K."/>
            <person name="Lipzen A."/>
            <person name="Ng V."/>
            <person name="Riley R."/>
            <person name="Sandor L."/>
            <person name="Barry K."/>
            <person name="Martinez A.T."/>
            <person name="Xiao Y."/>
            <person name="Gibbons J.G."/>
            <person name="Terashima K."/>
            <person name="Hibbett D.S."/>
            <person name="Grigoriev I.V."/>
        </authorList>
    </citation>
    <scope>NUCLEOTIDE SEQUENCE</scope>
    <source>
        <strain evidence="2">ET3784</strain>
    </source>
</reference>
<evidence type="ECO:0000256" key="1">
    <source>
        <dbReference type="SAM" id="SignalP"/>
    </source>
</evidence>
<keyword evidence="3" id="KW-1185">Reference proteome</keyword>
<gene>
    <name evidence="2" type="ORF">DFJ43DRAFT_468055</name>
</gene>
<evidence type="ECO:0000313" key="2">
    <source>
        <dbReference type="EMBL" id="KAJ3730129.1"/>
    </source>
</evidence>
<feature type="chain" id="PRO_5041320713" description="Secreted protein" evidence="1">
    <location>
        <begin position="25"/>
        <end position="78"/>
    </location>
</feature>
<name>A0AA38MZN4_9AGAR</name>
<protein>
    <recommendedName>
        <fullName evidence="4">Secreted protein</fullName>
    </recommendedName>
</protein>
<dbReference type="Proteomes" id="UP001176059">
    <property type="component" value="Unassembled WGS sequence"/>
</dbReference>
<keyword evidence="1" id="KW-0732">Signal</keyword>
<accession>A0AA38MZN4</accession>